<gene>
    <name evidence="1" type="ORF">FZC84_12055</name>
</gene>
<comment type="caution">
    <text evidence="1">The sequence shown here is derived from an EMBL/GenBank/DDBJ whole genome shotgun (WGS) entry which is preliminary data.</text>
</comment>
<name>A0A5D4MBW0_9BACI</name>
<organism evidence="1 2">
    <name type="scientific">Rossellomorea vietnamensis</name>
    <dbReference type="NCBI Taxonomy" id="218284"/>
    <lineage>
        <taxon>Bacteria</taxon>
        <taxon>Bacillati</taxon>
        <taxon>Bacillota</taxon>
        <taxon>Bacilli</taxon>
        <taxon>Bacillales</taxon>
        <taxon>Bacillaceae</taxon>
        <taxon>Rossellomorea</taxon>
    </lineage>
</organism>
<dbReference type="EMBL" id="VTEG01000007">
    <property type="protein sequence ID" value="TYR99101.1"/>
    <property type="molecule type" value="Genomic_DNA"/>
</dbReference>
<protein>
    <submittedName>
        <fullName evidence="1">Uncharacterized protein</fullName>
    </submittedName>
</protein>
<dbReference type="AlphaFoldDB" id="A0A5D4MBW0"/>
<evidence type="ECO:0000313" key="1">
    <source>
        <dbReference type="EMBL" id="TYR99101.1"/>
    </source>
</evidence>
<proteinExistence type="predicted"/>
<dbReference type="Proteomes" id="UP000325182">
    <property type="component" value="Unassembled WGS sequence"/>
</dbReference>
<evidence type="ECO:0000313" key="2">
    <source>
        <dbReference type="Proteomes" id="UP000325182"/>
    </source>
</evidence>
<sequence length="70" mass="8048">MSIDTKQGLIYEPQNEELRPLFNWLRKNKSLDGSDVYQDAVNIYEGLDMDLLEVKAVEKRKGPVLAHESV</sequence>
<reference evidence="1 2" key="1">
    <citation type="submission" date="2019-08" db="EMBL/GenBank/DDBJ databases">
        <title>Bacillus genomes from the desert of Cuatro Cienegas, Coahuila.</title>
        <authorList>
            <person name="Olmedo-Alvarez G."/>
        </authorList>
    </citation>
    <scope>NUCLEOTIDE SEQUENCE [LARGE SCALE GENOMIC DNA]</scope>
    <source>
        <strain evidence="1 2">CH128b_4D</strain>
    </source>
</reference>
<dbReference type="RefSeq" id="WP_148954021.1">
    <property type="nucleotide sequence ID" value="NZ_VTEG01000007.1"/>
</dbReference>
<accession>A0A5D4MBW0</accession>